<dbReference type="InterPro" id="IPR055247">
    <property type="entry name" value="InsJ-like_HTH"/>
</dbReference>
<comment type="similarity">
    <text evidence="1">Belongs to the IS150/IS1296 orfA family.</text>
</comment>
<organism evidence="3 4">
    <name type="scientific">Schaalia turicensis</name>
    <dbReference type="NCBI Taxonomy" id="131111"/>
    <lineage>
        <taxon>Bacteria</taxon>
        <taxon>Bacillati</taxon>
        <taxon>Actinomycetota</taxon>
        <taxon>Actinomycetes</taxon>
        <taxon>Actinomycetales</taxon>
        <taxon>Actinomycetaceae</taxon>
        <taxon>Schaalia</taxon>
    </lineage>
</organism>
<dbReference type="Proteomes" id="UP000234545">
    <property type="component" value="Unassembled WGS sequence"/>
</dbReference>
<dbReference type="SUPFAM" id="SSF46689">
    <property type="entry name" value="Homeodomain-like"/>
    <property type="match status" value="1"/>
</dbReference>
<evidence type="ECO:0000256" key="1">
    <source>
        <dbReference type="ARBA" id="ARBA00038232"/>
    </source>
</evidence>
<dbReference type="PANTHER" id="PTHR33795:SF1">
    <property type="entry name" value="INSERTION ELEMENT IS150 PROTEIN INSJ"/>
    <property type="match status" value="1"/>
</dbReference>
<dbReference type="PANTHER" id="PTHR33795">
    <property type="entry name" value="INSERTION ELEMENT IS150 PROTEIN INSJ"/>
    <property type="match status" value="1"/>
</dbReference>
<proteinExistence type="inferred from homology"/>
<dbReference type="InterPro" id="IPR009057">
    <property type="entry name" value="Homeodomain-like_sf"/>
</dbReference>
<protein>
    <recommendedName>
        <fullName evidence="2">Insertion element IS150 protein InsJ-like helix-turn-helix domain-containing protein</fullName>
    </recommendedName>
</protein>
<comment type="caution">
    <text evidence="3">The sequence shown here is derived from an EMBL/GenBank/DDBJ whole genome shotgun (WGS) entry which is preliminary data.</text>
</comment>
<sequence length="172" mass="19381">MRPDSSLSVEQRVAAVDSFEAGYGSRAAARKLGLPFRPVNLLYDRWVLHGRMALVARDTKAVYSWEFKRSIVARFLAGETATQLAAEFNFSSVDLVYSWVRVWRLAGDEGLRPKRRGRKPKTLIASPDPERSAMVADAALIEENTRLKAEVAYLKKLREGVRFFVCGGLVYK</sequence>
<evidence type="ECO:0000313" key="3">
    <source>
        <dbReference type="EMBL" id="PKY66732.1"/>
    </source>
</evidence>
<evidence type="ECO:0000259" key="2">
    <source>
        <dbReference type="Pfam" id="PF13518"/>
    </source>
</evidence>
<dbReference type="InterPro" id="IPR052057">
    <property type="entry name" value="IS150/IS1296_orfA-like"/>
</dbReference>
<name>A0A2I1I6H5_9ACTO</name>
<dbReference type="Pfam" id="PF13518">
    <property type="entry name" value="HTH_28"/>
    <property type="match status" value="1"/>
</dbReference>
<dbReference type="EMBL" id="PKKJ01000001">
    <property type="protein sequence ID" value="PKY66732.1"/>
    <property type="molecule type" value="Genomic_DNA"/>
</dbReference>
<evidence type="ECO:0000313" key="4">
    <source>
        <dbReference type="Proteomes" id="UP000234545"/>
    </source>
</evidence>
<accession>A0A2I1I6H5</accession>
<gene>
    <name evidence="3" type="ORF">CYJ25_00315</name>
</gene>
<dbReference type="AlphaFoldDB" id="A0A2I1I6H5"/>
<feature type="domain" description="Insertion element IS150 protein InsJ-like helix-turn-helix" evidence="2">
    <location>
        <begin position="67"/>
        <end position="119"/>
    </location>
</feature>
<reference evidence="3 4" key="1">
    <citation type="submission" date="2017-12" db="EMBL/GenBank/DDBJ databases">
        <title>Phylogenetic diversity of female urinary microbiome.</title>
        <authorList>
            <person name="Thomas-White K."/>
            <person name="Wolfe A.J."/>
        </authorList>
    </citation>
    <scope>NUCLEOTIDE SEQUENCE [LARGE SCALE GENOMIC DNA]</scope>
    <source>
        <strain evidence="3 4">UMB0250</strain>
    </source>
</reference>
<dbReference type="OrthoDB" id="3267704at2"/>